<feature type="compositionally biased region" description="Low complexity" evidence="2">
    <location>
        <begin position="142"/>
        <end position="154"/>
    </location>
</feature>
<accession>A0AA40DP20</accession>
<feature type="region of interest" description="Disordered" evidence="2">
    <location>
        <begin position="255"/>
        <end position="382"/>
    </location>
</feature>
<sequence>MSDYDLSDSPPPRSQNVKRTQEITITNEREILRHWQIDSLQSLMPKDLTPTSFSPALIRLLVQIARLVEVDEARKQLESTIVERREIEDLSKKRIKKRNWLTPADCKEVLSELRFDNSTTEEPAATQEPATGSGPRATLSGTDRQTPSQRTPQRPQRPRTRRISTASSSSASIDAQQNTEAERRQVATPQQKAFPEQKPLMPVGKAITVSRASMSESSTSSSIPNTRTSPDLSYGSHPEHIAELLSTTSGPMLTTVTSGTLNTKSGILDSSSGIPNTKSGTSNTTTGIDDIPDTPGIPTSPLSPNFRQRMGQRSSSPQDPRKNTPQPRQNIVSLQTPQPSSSANDNGATTTISAPSGIMMRPPRGRTSSVPRDRTSSVPRDRASSVFHRISPSEDNIKRKWIELASEIEQEVVRLEAQVNAQKALLECIENERVEAELKYDNLGSQVDRLTGEYETIVAESARLQERLPDVTTQLEGILADLFPGEEISKGGTVDVETPAGAVTQTLATFRDAVGVKARACEKISRQLEIAKSNHGMMEKTLEAKEQELVELDDHVKKLEQDLEDLKMDASILKKRRHDQ</sequence>
<evidence type="ECO:0000313" key="3">
    <source>
        <dbReference type="EMBL" id="KAK0710749.1"/>
    </source>
</evidence>
<feature type="region of interest" description="Disordered" evidence="2">
    <location>
        <begin position="114"/>
        <end position="235"/>
    </location>
</feature>
<feature type="compositionally biased region" description="Low complexity" evidence="2">
    <location>
        <begin position="208"/>
        <end position="229"/>
    </location>
</feature>
<organism evidence="3 4">
    <name type="scientific">Lasiosphaeris hirsuta</name>
    <dbReference type="NCBI Taxonomy" id="260670"/>
    <lineage>
        <taxon>Eukaryota</taxon>
        <taxon>Fungi</taxon>
        <taxon>Dikarya</taxon>
        <taxon>Ascomycota</taxon>
        <taxon>Pezizomycotina</taxon>
        <taxon>Sordariomycetes</taxon>
        <taxon>Sordariomycetidae</taxon>
        <taxon>Sordariales</taxon>
        <taxon>Lasiosphaeriaceae</taxon>
        <taxon>Lasiosphaeris</taxon>
    </lineage>
</organism>
<protein>
    <submittedName>
        <fullName evidence="3">Uncharacterized protein</fullName>
    </submittedName>
</protein>
<feature type="coiled-coil region" evidence="1">
    <location>
        <begin position="528"/>
        <end position="576"/>
    </location>
</feature>
<dbReference type="EMBL" id="JAUKUA010000005">
    <property type="protein sequence ID" value="KAK0710749.1"/>
    <property type="molecule type" value="Genomic_DNA"/>
</dbReference>
<comment type="caution">
    <text evidence="3">The sequence shown here is derived from an EMBL/GenBank/DDBJ whole genome shotgun (WGS) entry which is preliminary data.</text>
</comment>
<name>A0AA40DP20_9PEZI</name>
<gene>
    <name evidence="3" type="ORF">B0H67DRAFT_583350</name>
</gene>
<evidence type="ECO:0000256" key="1">
    <source>
        <dbReference type="SAM" id="Coils"/>
    </source>
</evidence>
<dbReference type="Proteomes" id="UP001172102">
    <property type="component" value="Unassembled WGS sequence"/>
</dbReference>
<feature type="compositionally biased region" description="Low complexity" evidence="2">
    <location>
        <begin position="163"/>
        <end position="173"/>
    </location>
</feature>
<feature type="compositionally biased region" description="Polar residues" evidence="2">
    <location>
        <begin position="300"/>
        <end position="354"/>
    </location>
</feature>
<reference evidence="3" key="1">
    <citation type="submission" date="2023-06" db="EMBL/GenBank/DDBJ databases">
        <title>Genome-scale phylogeny and comparative genomics of the fungal order Sordariales.</title>
        <authorList>
            <consortium name="Lawrence Berkeley National Laboratory"/>
            <person name="Hensen N."/>
            <person name="Bonometti L."/>
            <person name="Westerberg I."/>
            <person name="Brannstrom I.O."/>
            <person name="Guillou S."/>
            <person name="Cros-Aarteil S."/>
            <person name="Calhoun S."/>
            <person name="Haridas S."/>
            <person name="Kuo A."/>
            <person name="Mondo S."/>
            <person name="Pangilinan J."/>
            <person name="Riley R."/>
            <person name="Labutti K."/>
            <person name="Andreopoulos B."/>
            <person name="Lipzen A."/>
            <person name="Chen C."/>
            <person name="Yanf M."/>
            <person name="Daum C."/>
            <person name="Ng V."/>
            <person name="Clum A."/>
            <person name="Steindorff A."/>
            <person name="Ohm R."/>
            <person name="Martin F."/>
            <person name="Silar P."/>
            <person name="Natvig D."/>
            <person name="Lalanne C."/>
            <person name="Gautier V."/>
            <person name="Ament-Velasquez S.L."/>
            <person name="Kruys A."/>
            <person name="Hutchinson M.I."/>
            <person name="Powell A.J."/>
            <person name="Barry K."/>
            <person name="Miller A.N."/>
            <person name="Grigoriev I.V."/>
            <person name="Debuchy R."/>
            <person name="Gladieux P."/>
            <person name="Thoren M.H."/>
            <person name="Johannesson H."/>
        </authorList>
    </citation>
    <scope>NUCLEOTIDE SEQUENCE</scope>
    <source>
        <strain evidence="3">SMH4607-1</strain>
    </source>
</reference>
<evidence type="ECO:0000313" key="4">
    <source>
        <dbReference type="Proteomes" id="UP001172102"/>
    </source>
</evidence>
<feature type="coiled-coil region" evidence="1">
    <location>
        <begin position="398"/>
        <end position="467"/>
    </location>
</feature>
<feature type="compositionally biased region" description="Polar residues" evidence="2">
    <location>
        <begin position="255"/>
        <end position="275"/>
    </location>
</feature>
<keyword evidence="4" id="KW-1185">Reference proteome</keyword>
<feature type="compositionally biased region" description="Basic and acidic residues" evidence="2">
    <location>
        <begin position="371"/>
        <end position="382"/>
    </location>
</feature>
<keyword evidence="1" id="KW-0175">Coiled coil</keyword>
<feature type="compositionally biased region" description="Low complexity" evidence="2">
    <location>
        <begin position="276"/>
        <end position="299"/>
    </location>
</feature>
<dbReference type="AlphaFoldDB" id="A0AA40DP20"/>
<evidence type="ECO:0000256" key="2">
    <source>
        <dbReference type="SAM" id="MobiDB-lite"/>
    </source>
</evidence>
<proteinExistence type="predicted"/>